<sequence length="299" mass="34448">MKRIYSQQSEGDKNMGRTNISYGAKDILYKLMGQLYKGKPLEILGVNDMPKIMDRLPRNFFENEVSEGGPNEIFILEDGSILLFGYEDEKNIDENMFIYLEVAVKVIKRYYKHRGAFPKVRMAIIYNSSVKEARNTLSFGDILICSESIFMNKLTAEKVLKELKEKVLEDNLTQADKIKFIMLPLMKSEHDDSNILRDCVQLAKSIKSERDEAIILNGIIESTDKFISEEEARELKELLEMTKIERLYNEERDLAVKNARKEEQLRIAKSLAGILSPELISEKLGITIEEIYELQNAEG</sequence>
<dbReference type="AlphaFoldDB" id="A0A133N3W3"/>
<comment type="caution">
    <text evidence="1">The sequence shown here is derived from an EMBL/GenBank/DDBJ whole genome shotgun (WGS) entry which is preliminary data.</text>
</comment>
<accession>A0A133N3W3</accession>
<protein>
    <submittedName>
        <fullName evidence="1">Uncharacterized protein</fullName>
    </submittedName>
</protein>
<evidence type="ECO:0000313" key="1">
    <source>
        <dbReference type="EMBL" id="KXA10987.1"/>
    </source>
</evidence>
<gene>
    <name evidence="1" type="ORF">HMPREF3222_01977</name>
</gene>
<dbReference type="EMBL" id="LRPU01000094">
    <property type="protein sequence ID" value="KXA10987.1"/>
    <property type="molecule type" value="Genomic_DNA"/>
</dbReference>
<evidence type="ECO:0000313" key="2">
    <source>
        <dbReference type="Proteomes" id="UP000070646"/>
    </source>
</evidence>
<proteinExistence type="predicted"/>
<reference evidence="1 2" key="1">
    <citation type="submission" date="2016-01" db="EMBL/GenBank/DDBJ databases">
        <authorList>
            <person name="Oliw E.H."/>
        </authorList>
    </citation>
    <scope>NUCLEOTIDE SEQUENCE [LARGE SCALE GENOMIC DNA]</scope>
    <source>
        <strain evidence="1 2">MJR7757A</strain>
    </source>
</reference>
<dbReference type="Proteomes" id="UP000070646">
    <property type="component" value="Unassembled WGS sequence"/>
</dbReference>
<organism evidence="1 2">
    <name type="scientific">Clostridium perfringens</name>
    <dbReference type="NCBI Taxonomy" id="1502"/>
    <lineage>
        <taxon>Bacteria</taxon>
        <taxon>Bacillati</taxon>
        <taxon>Bacillota</taxon>
        <taxon>Clostridia</taxon>
        <taxon>Eubacteriales</taxon>
        <taxon>Clostridiaceae</taxon>
        <taxon>Clostridium</taxon>
    </lineage>
</organism>
<dbReference type="PATRIC" id="fig|1502.174.peg.1991"/>
<name>A0A133N3W3_CLOPF</name>